<dbReference type="HOGENOM" id="CLU_1043529_0_0_1"/>
<dbReference type="InParanoid" id="D8SZY4"/>
<dbReference type="PANTHER" id="PTHR10795">
    <property type="entry name" value="PROPROTEIN CONVERTASE SUBTILISIN/KEXIN"/>
    <property type="match status" value="1"/>
</dbReference>
<dbReference type="GO" id="GO:0004252">
    <property type="term" value="F:serine-type endopeptidase activity"/>
    <property type="evidence" value="ECO:0007669"/>
    <property type="project" value="InterPro"/>
</dbReference>
<dbReference type="Pfam" id="PF05922">
    <property type="entry name" value="Inhibitor_I9"/>
    <property type="match status" value="1"/>
</dbReference>
<dbReference type="Gene3D" id="3.40.50.200">
    <property type="entry name" value="Peptidase S8/S53 domain"/>
    <property type="match status" value="1"/>
</dbReference>
<organism evidence="6">
    <name type="scientific">Selaginella moellendorffii</name>
    <name type="common">Spikemoss</name>
    <dbReference type="NCBI Taxonomy" id="88036"/>
    <lineage>
        <taxon>Eukaryota</taxon>
        <taxon>Viridiplantae</taxon>
        <taxon>Streptophyta</taxon>
        <taxon>Embryophyta</taxon>
        <taxon>Tracheophyta</taxon>
        <taxon>Lycopodiopsida</taxon>
        <taxon>Selaginellales</taxon>
        <taxon>Selaginellaceae</taxon>
        <taxon>Selaginella</taxon>
    </lineage>
</organism>
<protein>
    <recommendedName>
        <fullName evidence="4">Inhibitor I9 domain-containing protein</fullName>
    </recommendedName>
</protein>
<feature type="signal peptide" evidence="3">
    <location>
        <begin position="1"/>
        <end position="21"/>
    </location>
</feature>
<gene>
    <name evidence="5" type="ORF">SELMODRAFT_427545</name>
</gene>
<dbReference type="KEGG" id="smo:SELMODRAFT_427545"/>
<evidence type="ECO:0000259" key="4">
    <source>
        <dbReference type="Pfam" id="PF05922"/>
    </source>
</evidence>
<feature type="chain" id="PRO_5003123185" description="Inhibitor I9 domain-containing protein" evidence="3">
    <location>
        <begin position="22"/>
        <end position="267"/>
    </location>
</feature>
<evidence type="ECO:0000256" key="2">
    <source>
        <dbReference type="ARBA" id="ARBA00022729"/>
    </source>
</evidence>
<dbReference type="InterPro" id="IPR036852">
    <property type="entry name" value="Peptidase_S8/S53_dom_sf"/>
</dbReference>
<dbReference type="AlphaFoldDB" id="D8SZY4"/>
<keyword evidence="6" id="KW-1185">Reference proteome</keyword>
<dbReference type="InterPro" id="IPR045051">
    <property type="entry name" value="SBT"/>
</dbReference>
<dbReference type="Proteomes" id="UP000001514">
    <property type="component" value="Unassembled WGS sequence"/>
</dbReference>
<accession>D8SZY4</accession>
<dbReference type="SUPFAM" id="SSF52743">
    <property type="entry name" value="Subtilisin-like"/>
    <property type="match status" value="1"/>
</dbReference>
<dbReference type="EMBL" id="GL377657">
    <property type="protein sequence ID" value="EFJ09985.1"/>
    <property type="molecule type" value="Genomic_DNA"/>
</dbReference>
<dbReference type="eggNOG" id="ENOG502QSF0">
    <property type="taxonomic scope" value="Eukaryota"/>
</dbReference>
<dbReference type="GO" id="GO:0006508">
    <property type="term" value="P:proteolysis"/>
    <property type="evidence" value="ECO:0007669"/>
    <property type="project" value="InterPro"/>
</dbReference>
<evidence type="ECO:0000256" key="1">
    <source>
        <dbReference type="ARBA" id="ARBA00011073"/>
    </source>
</evidence>
<dbReference type="InterPro" id="IPR010259">
    <property type="entry name" value="S8pro/Inhibitor_I9"/>
</dbReference>
<name>D8SZY4_SELML</name>
<feature type="domain" description="Inhibitor I9" evidence="4">
    <location>
        <begin position="27"/>
        <end position="90"/>
    </location>
</feature>
<evidence type="ECO:0000313" key="5">
    <source>
        <dbReference type="EMBL" id="EFJ09985.1"/>
    </source>
</evidence>
<keyword evidence="2 3" id="KW-0732">Signal</keyword>
<proteinExistence type="inferred from homology"/>
<dbReference type="STRING" id="88036.D8SZY4"/>
<evidence type="ECO:0000313" key="6">
    <source>
        <dbReference type="Proteomes" id="UP000001514"/>
    </source>
</evidence>
<evidence type="ECO:0000256" key="3">
    <source>
        <dbReference type="SAM" id="SignalP"/>
    </source>
</evidence>
<comment type="similarity">
    <text evidence="1">Belongs to the peptidase S8 family.</text>
</comment>
<dbReference type="Gramene" id="EFJ09985">
    <property type="protein sequence ID" value="EFJ09985"/>
    <property type="gene ID" value="SELMODRAFT_427545"/>
</dbReference>
<reference evidence="5 6" key="1">
    <citation type="journal article" date="2011" name="Science">
        <title>The Selaginella genome identifies genetic changes associated with the evolution of vascular plants.</title>
        <authorList>
            <person name="Banks J.A."/>
            <person name="Nishiyama T."/>
            <person name="Hasebe M."/>
            <person name="Bowman J.L."/>
            <person name="Gribskov M."/>
            <person name="dePamphilis C."/>
            <person name="Albert V.A."/>
            <person name="Aono N."/>
            <person name="Aoyama T."/>
            <person name="Ambrose B.A."/>
            <person name="Ashton N.W."/>
            <person name="Axtell M.J."/>
            <person name="Barker E."/>
            <person name="Barker M.S."/>
            <person name="Bennetzen J.L."/>
            <person name="Bonawitz N.D."/>
            <person name="Chapple C."/>
            <person name="Cheng C."/>
            <person name="Correa L.G."/>
            <person name="Dacre M."/>
            <person name="DeBarry J."/>
            <person name="Dreyer I."/>
            <person name="Elias M."/>
            <person name="Engstrom E.M."/>
            <person name="Estelle M."/>
            <person name="Feng L."/>
            <person name="Finet C."/>
            <person name="Floyd S.K."/>
            <person name="Frommer W.B."/>
            <person name="Fujita T."/>
            <person name="Gramzow L."/>
            <person name="Gutensohn M."/>
            <person name="Harholt J."/>
            <person name="Hattori M."/>
            <person name="Heyl A."/>
            <person name="Hirai T."/>
            <person name="Hiwatashi Y."/>
            <person name="Ishikawa M."/>
            <person name="Iwata M."/>
            <person name="Karol K.G."/>
            <person name="Koehler B."/>
            <person name="Kolukisaoglu U."/>
            <person name="Kubo M."/>
            <person name="Kurata T."/>
            <person name="Lalonde S."/>
            <person name="Li K."/>
            <person name="Li Y."/>
            <person name="Litt A."/>
            <person name="Lyons E."/>
            <person name="Manning G."/>
            <person name="Maruyama T."/>
            <person name="Michael T.P."/>
            <person name="Mikami K."/>
            <person name="Miyazaki S."/>
            <person name="Morinaga S."/>
            <person name="Murata T."/>
            <person name="Mueller-Roeber B."/>
            <person name="Nelson D.R."/>
            <person name="Obara M."/>
            <person name="Oguri Y."/>
            <person name="Olmstead R.G."/>
            <person name="Onodera N."/>
            <person name="Petersen B.L."/>
            <person name="Pils B."/>
            <person name="Prigge M."/>
            <person name="Rensing S.A."/>
            <person name="Riano-Pachon D.M."/>
            <person name="Roberts A.W."/>
            <person name="Sato Y."/>
            <person name="Scheller H.V."/>
            <person name="Schulz B."/>
            <person name="Schulz C."/>
            <person name="Shakirov E.V."/>
            <person name="Shibagaki N."/>
            <person name="Shinohara N."/>
            <person name="Shippen D.E."/>
            <person name="Soerensen I."/>
            <person name="Sotooka R."/>
            <person name="Sugimoto N."/>
            <person name="Sugita M."/>
            <person name="Sumikawa N."/>
            <person name="Tanurdzic M."/>
            <person name="Theissen G."/>
            <person name="Ulvskov P."/>
            <person name="Wakazuki S."/>
            <person name="Weng J.K."/>
            <person name="Willats W.W."/>
            <person name="Wipf D."/>
            <person name="Wolf P.G."/>
            <person name="Yang L."/>
            <person name="Zimmer A.D."/>
            <person name="Zhu Q."/>
            <person name="Mitros T."/>
            <person name="Hellsten U."/>
            <person name="Loque D."/>
            <person name="Otillar R."/>
            <person name="Salamov A."/>
            <person name="Schmutz J."/>
            <person name="Shapiro H."/>
            <person name="Lindquist E."/>
            <person name="Lucas S."/>
            <person name="Rokhsar D."/>
            <person name="Grigoriev I.V."/>
        </authorList>
    </citation>
    <scope>NUCLEOTIDE SEQUENCE [LARGE SCALE GENOMIC DNA]</scope>
</reference>
<sequence length="267" mass="28940">MALSIYLFILLSSSAISIAQGRDQGDTHIVYLGNVDKSLHPDAVTGSHHALLHDVLGSAEAARESLGFSYMHGFSGFSARLTEEQAAKLSGVWPESKSFSEHGMGPIPERWKGTCKTGAQFNASHCNEKLIGANGLQDGPEAYAKAHQELLSPRDVHSHGTHTASTAGGRFVRNANWLGYAKGTAKGGAPDSRFLRIRRLLPARTVDRYDGAKIKKVVVSSCCGSRWWLANFQLYSQAIVYEPVFGSRESPGMVERADAARVPITRS</sequence>